<evidence type="ECO:0000256" key="3">
    <source>
        <dbReference type="ARBA" id="ARBA00022475"/>
    </source>
</evidence>
<protein>
    <submittedName>
        <fullName evidence="9">Rod shape-determining protein MreD</fullName>
    </submittedName>
</protein>
<evidence type="ECO:0000256" key="5">
    <source>
        <dbReference type="ARBA" id="ARBA00022960"/>
    </source>
</evidence>
<dbReference type="RefSeq" id="WP_221030433.1">
    <property type="nucleotide sequence ID" value="NZ_CP139781.1"/>
</dbReference>
<feature type="transmembrane region" description="Helical" evidence="8">
    <location>
        <begin position="138"/>
        <end position="158"/>
    </location>
</feature>
<feature type="transmembrane region" description="Helical" evidence="8">
    <location>
        <begin position="34"/>
        <end position="50"/>
    </location>
</feature>
<evidence type="ECO:0000256" key="6">
    <source>
        <dbReference type="ARBA" id="ARBA00022989"/>
    </source>
</evidence>
<reference evidence="9 10" key="1">
    <citation type="submission" date="2023-12" db="EMBL/GenBank/DDBJ databases">
        <title>Description of an unclassified Opitutus bacterium of Verrucomicrobiota.</title>
        <authorList>
            <person name="Zhang D.-F."/>
        </authorList>
    </citation>
    <scope>NUCLEOTIDE SEQUENCE [LARGE SCALE GENOMIC DNA]</scope>
    <source>
        <strain evidence="9 10">WL0086</strain>
    </source>
</reference>
<dbReference type="Proteomes" id="UP000738431">
    <property type="component" value="Chromosome"/>
</dbReference>
<evidence type="ECO:0000313" key="9">
    <source>
        <dbReference type="EMBL" id="WRQ87403.1"/>
    </source>
</evidence>
<sequence length="179" mass="19564">MRIRPSHRRTAVVFLCGLLLFALARQLNHSLGAWGLSVWFGGLLVAFPALRLAPQQGFNTCFLLGLLLDATNPLPFGLLAFLFSVSHLVIVRLRSRLAASEVLIGIVVALITNLILYLIVTFTVLAGSPDAPFSGLRFLTDLIFSQLLLALLAPWFFALQEKALLIARVGLRDEPSATI</sequence>
<comment type="similarity">
    <text evidence="2">Belongs to the MreD family.</text>
</comment>
<dbReference type="Pfam" id="PF04093">
    <property type="entry name" value="MreD"/>
    <property type="match status" value="1"/>
</dbReference>
<feature type="transmembrane region" description="Helical" evidence="8">
    <location>
        <begin position="102"/>
        <end position="126"/>
    </location>
</feature>
<keyword evidence="4 8" id="KW-0812">Transmembrane</keyword>
<keyword evidence="3" id="KW-1003">Cell membrane</keyword>
<evidence type="ECO:0000256" key="2">
    <source>
        <dbReference type="ARBA" id="ARBA00007776"/>
    </source>
</evidence>
<keyword evidence="7 8" id="KW-0472">Membrane</keyword>
<evidence type="ECO:0000256" key="8">
    <source>
        <dbReference type="SAM" id="Phobius"/>
    </source>
</evidence>
<accession>A0ABZ1C6Q0</accession>
<evidence type="ECO:0000313" key="10">
    <source>
        <dbReference type="Proteomes" id="UP000738431"/>
    </source>
</evidence>
<dbReference type="EMBL" id="CP139781">
    <property type="protein sequence ID" value="WRQ87403.1"/>
    <property type="molecule type" value="Genomic_DNA"/>
</dbReference>
<evidence type="ECO:0000256" key="1">
    <source>
        <dbReference type="ARBA" id="ARBA00004651"/>
    </source>
</evidence>
<keyword evidence="6 8" id="KW-1133">Transmembrane helix</keyword>
<keyword evidence="10" id="KW-1185">Reference proteome</keyword>
<organism evidence="9 10">
    <name type="scientific">Actomonas aquatica</name>
    <dbReference type="NCBI Taxonomy" id="2866162"/>
    <lineage>
        <taxon>Bacteria</taxon>
        <taxon>Pseudomonadati</taxon>
        <taxon>Verrucomicrobiota</taxon>
        <taxon>Opitutia</taxon>
        <taxon>Opitutales</taxon>
        <taxon>Opitutaceae</taxon>
        <taxon>Actomonas</taxon>
    </lineage>
</organism>
<evidence type="ECO:0000256" key="7">
    <source>
        <dbReference type="ARBA" id="ARBA00023136"/>
    </source>
</evidence>
<keyword evidence="5" id="KW-0133">Cell shape</keyword>
<dbReference type="InterPro" id="IPR007227">
    <property type="entry name" value="Cell_shape_determining_MreD"/>
</dbReference>
<proteinExistence type="inferred from homology"/>
<evidence type="ECO:0000256" key="4">
    <source>
        <dbReference type="ARBA" id="ARBA00022692"/>
    </source>
</evidence>
<comment type="subcellular location">
    <subcellularLocation>
        <location evidence="1">Cell membrane</location>
        <topology evidence="1">Multi-pass membrane protein</topology>
    </subcellularLocation>
</comment>
<feature type="transmembrane region" description="Helical" evidence="8">
    <location>
        <begin position="62"/>
        <end position="90"/>
    </location>
</feature>
<gene>
    <name evidence="9" type="primary">mreD</name>
    <name evidence="9" type="ORF">K1X11_021530</name>
</gene>
<name>A0ABZ1C6Q0_9BACT</name>